<sequence length="290" mass="30132">MRIFVAGATGAVGRQLVPLLLEAGHQVTGISRNQAGAEAIRRQGATALLADAFDRDALHRAVAAAEPDAVIHQLTDLAGADGAATDRLRKDGTRNLVDAAKAAGVGRFIVQSLAWVYEPGEKPADEATPLDFGAEQPRGAMVDGIKAMEDTAAEIGTAVSLRFGILYGPGTWYVPGGPVAAALSGDQSARILAYLKADGSVSSFVHVVDAARATVAALDWPSGPVNVVDDEPAPGRDWLPVLSAALGVPTPGPTPGQLEWARGASNELARTRDWNPLHPTWRSGFAAQQA</sequence>
<reference evidence="3" key="1">
    <citation type="submission" date="2016-10" db="EMBL/GenBank/DDBJ databases">
        <authorList>
            <person name="Varghese N."/>
            <person name="Submissions S."/>
        </authorList>
    </citation>
    <scope>NUCLEOTIDE SEQUENCE [LARGE SCALE GENOMIC DNA]</scope>
    <source>
        <strain evidence="3">DSM 44718</strain>
    </source>
</reference>
<proteinExistence type="predicted"/>
<dbReference type="EMBL" id="FNQB01000003">
    <property type="protein sequence ID" value="SDZ49349.1"/>
    <property type="molecule type" value="Genomic_DNA"/>
</dbReference>
<evidence type="ECO:0000259" key="1">
    <source>
        <dbReference type="Pfam" id="PF01370"/>
    </source>
</evidence>
<accession>A0A1H3TJ37</accession>
<dbReference type="Gene3D" id="3.40.50.720">
    <property type="entry name" value="NAD(P)-binding Rossmann-like Domain"/>
    <property type="match status" value="1"/>
</dbReference>
<dbReference type="InterPro" id="IPR051783">
    <property type="entry name" value="NAD(P)-dependent_oxidoreduct"/>
</dbReference>
<dbReference type="PANTHER" id="PTHR48079:SF6">
    <property type="entry name" value="NAD(P)-BINDING DOMAIN-CONTAINING PROTEIN-RELATED"/>
    <property type="match status" value="1"/>
</dbReference>
<dbReference type="GO" id="GO:0004029">
    <property type="term" value="F:aldehyde dehydrogenase (NAD+) activity"/>
    <property type="evidence" value="ECO:0007669"/>
    <property type="project" value="TreeGrafter"/>
</dbReference>
<dbReference type="GO" id="GO:0005737">
    <property type="term" value="C:cytoplasm"/>
    <property type="evidence" value="ECO:0007669"/>
    <property type="project" value="TreeGrafter"/>
</dbReference>
<keyword evidence="3" id="KW-1185">Reference proteome</keyword>
<feature type="domain" description="NAD-dependent epimerase/dehydratase" evidence="1">
    <location>
        <begin position="3"/>
        <end position="222"/>
    </location>
</feature>
<dbReference type="InterPro" id="IPR036291">
    <property type="entry name" value="NAD(P)-bd_dom_sf"/>
</dbReference>
<dbReference type="AlphaFoldDB" id="A0A1H3TJ37"/>
<dbReference type="OrthoDB" id="9787292at2"/>
<dbReference type="SUPFAM" id="SSF51735">
    <property type="entry name" value="NAD(P)-binding Rossmann-fold domains"/>
    <property type="match status" value="1"/>
</dbReference>
<organism evidence="2 3">
    <name type="scientific">Asanoa ishikariensis</name>
    <dbReference type="NCBI Taxonomy" id="137265"/>
    <lineage>
        <taxon>Bacteria</taxon>
        <taxon>Bacillati</taxon>
        <taxon>Actinomycetota</taxon>
        <taxon>Actinomycetes</taxon>
        <taxon>Micromonosporales</taxon>
        <taxon>Micromonosporaceae</taxon>
        <taxon>Asanoa</taxon>
    </lineage>
</organism>
<name>A0A1H3TJ37_9ACTN</name>
<dbReference type="PANTHER" id="PTHR48079">
    <property type="entry name" value="PROTEIN YEEZ"/>
    <property type="match status" value="1"/>
</dbReference>
<protein>
    <submittedName>
        <fullName evidence="2">Nucleoside-diphosphate-sugar epimerase</fullName>
    </submittedName>
</protein>
<gene>
    <name evidence="2" type="ORF">SAMN05421684_5718</name>
</gene>
<evidence type="ECO:0000313" key="3">
    <source>
        <dbReference type="Proteomes" id="UP000199632"/>
    </source>
</evidence>
<evidence type="ECO:0000313" key="2">
    <source>
        <dbReference type="EMBL" id="SDZ49349.1"/>
    </source>
</evidence>
<dbReference type="STRING" id="137265.SAMN05421684_5718"/>
<dbReference type="InterPro" id="IPR001509">
    <property type="entry name" value="Epimerase_deHydtase"/>
</dbReference>
<dbReference type="Pfam" id="PF01370">
    <property type="entry name" value="Epimerase"/>
    <property type="match status" value="1"/>
</dbReference>
<dbReference type="Proteomes" id="UP000199632">
    <property type="component" value="Unassembled WGS sequence"/>
</dbReference>